<dbReference type="InterPro" id="IPR050766">
    <property type="entry name" value="Bact_Lucif_Oxidored"/>
</dbReference>
<dbReference type="InterPro" id="IPR011251">
    <property type="entry name" value="Luciferase-like_dom"/>
</dbReference>
<dbReference type="Proteomes" id="UP000179769">
    <property type="component" value="Unassembled WGS sequence"/>
</dbReference>
<protein>
    <submittedName>
        <fullName evidence="2">Luciferase</fullName>
    </submittedName>
</protein>
<dbReference type="EMBL" id="MAXA01000028">
    <property type="protein sequence ID" value="OHV43764.1"/>
    <property type="molecule type" value="Genomic_DNA"/>
</dbReference>
<dbReference type="PANTHER" id="PTHR30137">
    <property type="entry name" value="LUCIFERASE-LIKE MONOOXYGENASE"/>
    <property type="match status" value="1"/>
</dbReference>
<comment type="caution">
    <text evidence="2">The sequence shown here is derived from an EMBL/GenBank/DDBJ whole genome shotgun (WGS) entry which is preliminary data.</text>
</comment>
<evidence type="ECO:0000313" key="3">
    <source>
        <dbReference type="Proteomes" id="UP000179769"/>
    </source>
</evidence>
<evidence type="ECO:0000313" key="2">
    <source>
        <dbReference type="EMBL" id="OHV43764.1"/>
    </source>
</evidence>
<proteinExistence type="predicted"/>
<dbReference type="Gene3D" id="3.20.20.30">
    <property type="entry name" value="Luciferase-like domain"/>
    <property type="match status" value="1"/>
</dbReference>
<feature type="domain" description="Luciferase-like" evidence="1">
    <location>
        <begin position="12"/>
        <end position="276"/>
    </location>
</feature>
<sequence length="321" mass="34888">MLALRLNLTQPGLDPSEMSARHQAALEMCAHVEEHGFDLVNLEEHHGVDNGWSPAPLALAGLVLGRCSRLPVSIAALLLPLHDPIRVAEDIAVLDLASGGRLSVVLGVGYRPSEYAAHGKDWARRGALMDECVDTLLKAWTGEPFDHRGTTVRVTPRPFTQPHPPVMIGGSSKVSARRAIRFDLPFAPAGHLPDIASYYHEQCAASGVEARCRMPGPGVTMMFIHEDPDEAWATLGHHLLHEAVTYSAWQTPDVRSAHRSSATTVAELRAEGTYQILTPEQALAHGQHSGFAIHALCGGMPIAEGWRCLTLFTDKVLPFLR</sequence>
<dbReference type="GO" id="GO:0016705">
    <property type="term" value="F:oxidoreductase activity, acting on paired donors, with incorporation or reduction of molecular oxygen"/>
    <property type="evidence" value="ECO:0007669"/>
    <property type="project" value="InterPro"/>
</dbReference>
<dbReference type="GO" id="GO:0005829">
    <property type="term" value="C:cytosol"/>
    <property type="evidence" value="ECO:0007669"/>
    <property type="project" value="TreeGrafter"/>
</dbReference>
<dbReference type="OrthoDB" id="3209103at2"/>
<organism evidence="2 3">
    <name type="scientific">Parafrankia soli</name>
    <dbReference type="NCBI Taxonomy" id="2599596"/>
    <lineage>
        <taxon>Bacteria</taxon>
        <taxon>Bacillati</taxon>
        <taxon>Actinomycetota</taxon>
        <taxon>Actinomycetes</taxon>
        <taxon>Frankiales</taxon>
        <taxon>Frankiaceae</taxon>
        <taxon>Parafrankia</taxon>
    </lineage>
</organism>
<dbReference type="AlphaFoldDB" id="A0A1S1RG19"/>
<evidence type="ECO:0000259" key="1">
    <source>
        <dbReference type="Pfam" id="PF00296"/>
    </source>
</evidence>
<name>A0A1S1RG19_9ACTN</name>
<gene>
    <name evidence="2" type="ORF">BBK14_31165</name>
</gene>
<reference evidence="3" key="1">
    <citation type="submission" date="2016-07" db="EMBL/GenBank/DDBJ databases">
        <title>Frankia sp. NRRL B-16219 Genome sequencing.</title>
        <authorList>
            <person name="Ghodhbane-Gtari F."/>
            <person name="Swanson E."/>
            <person name="Gueddou A."/>
            <person name="Louati M."/>
            <person name="Nouioui I."/>
            <person name="Hezbri K."/>
            <person name="Abebe-Akele F."/>
            <person name="Simpson S."/>
            <person name="Morris K."/>
            <person name="Thomas K."/>
            <person name="Gtari M."/>
            <person name="Tisa L.S."/>
        </authorList>
    </citation>
    <scope>NUCLEOTIDE SEQUENCE [LARGE SCALE GENOMIC DNA]</scope>
    <source>
        <strain evidence="3">NRRL B-16219</strain>
    </source>
</reference>
<dbReference type="InterPro" id="IPR036661">
    <property type="entry name" value="Luciferase-like_sf"/>
</dbReference>
<dbReference type="Pfam" id="PF00296">
    <property type="entry name" value="Bac_luciferase"/>
    <property type="match status" value="1"/>
</dbReference>
<keyword evidence="3" id="KW-1185">Reference proteome</keyword>
<dbReference type="PANTHER" id="PTHR30137:SF6">
    <property type="entry name" value="LUCIFERASE-LIKE MONOOXYGENASE"/>
    <property type="match status" value="1"/>
</dbReference>
<dbReference type="SUPFAM" id="SSF51679">
    <property type="entry name" value="Bacterial luciferase-like"/>
    <property type="match status" value="1"/>
</dbReference>
<accession>A0A1S1RG19</accession>